<keyword evidence="4 10" id="KW-0067">ATP-binding</keyword>
<evidence type="ECO:0000259" key="9">
    <source>
        <dbReference type="PROSITE" id="PS50929"/>
    </source>
</evidence>
<dbReference type="PANTHER" id="PTHR43394">
    <property type="entry name" value="ATP-DEPENDENT PERMEASE MDL1, MITOCHONDRIAL"/>
    <property type="match status" value="1"/>
</dbReference>
<dbReference type="InterPro" id="IPR003439">
    <property type="entry name" value="ABC_transporter-like_ATP-bd"/>
</dbReference>
<dbReference type="InterPro" id="IPR039421">
    <property type="entry name" value="Type_1_exporter"/>
</dbReference>
<evidence type="ECO:0000256" key="4">
    <source>
        <dbReference type="ARBA" id="ARBA00022840"/>
    </source>
</evidence>
<dbReference type="SUPFAM" id="SSF52540">
    <property type="entry name" value="P-loop containing nucleoside triphosphate hydrolases"/>
    <property type="match status" value="1"/>
</dbReference>
<keyword evidence="2 7" id="KW-0812">Transmembrane</keyword>
<dbReference type="PROSITE" id="PS00211">
    <property type="entry name" value="ABC_TRANSPORTER_1"/>
    <property type="match status" value="1"/>
</dbReference>
<evidence type="ECO:0000259" key="8">
    <source>
        <dbReference type="PROSITE" id="PS50893"/>
    </source>
</evidence>
<evidence type="ECO:0000256" key="2">
    <source>
        <dbReference type="ARBA" id="ARBA00022692"/>
    </source>
</evidence>
<dbReference type="SMART" id="SM00382">
    <property type="entry name" value="AAA"/>
    <property type="match status" value="1"/>
</dbReference>
<dbReference type="Gene3D" id="3.40.50.300">
    <property type="entry name" value="P-loop containing nucleotide triphosphate hydrolases"/>
    <property type="match status" value="1"/>
</dbReference>
<evidence type="ECO:0000313" key="10">
    <source>
        <dbReference type="EMBL" id="MCP9001709.1"/>
    </source>
</evidence>
<feature type="transmembrane region" description="Helical" evidence="7">
    <location>
        <begin position="16"/>
        <end position="34"/>
    </location>
</feature>
<feature type="transmembrane region" description="Helical" evidence="7">
    <location>
        <begin position="54"/>
        <end position="78"/>
    </location>
</feature>
<dbReference type="Gene3D" id="1.20.1560.10">
    <property type="entry name" value="ABC transporter type 1, transmembrane domain"/>
    <property type="match status" value="1"/>
</dbReference>
<keyword evidence="11" id="KW-1185">Reference proteome</keyword>
<feature type="domain" description="ABC transporter" evidence="8">
    <location>
        <begin position="339"/>
        <end position="574"/>
    </location>
</feature>
<proteinExistence type="predicted"/>
<dbReference type="CDD" id="cd18548">
    <property type="entry name" value="ABC_6TM_Tm287_like"/>
    <property type="match status" value="1"/>
</dbReference>
<dbReference type="RefSeq" id="WP_254752623.1">
    <property type="nucleotide sequence ID" value="NZ_JANCLV010000018.1"/>
</dbReference>
<dbReference type="Pfam" id="PF00005">
    <property type="entry name" value="ABC_tran"/>
    <property type="match status" value="1"/>
</dbReference>
<sequence>MLWKLLVEYLRPHRQLLVAVVVFQLAQSIASLYLPTLNADIIDEGVAKGDTGVILSLGGLMLAITLLQIICAVIAVYFGAKAAMGTGRDLRGAIFTRVGEFSEQEVTKFGAPSLITRSTNDVQQVQQLVLMGATMMVAAPMLAIGGVIMAVRQDVQLSWLIAVAVPVLLIAVGLIIVRMVPLFRKMQKRIDTVNRVLREQLTGIRVVRAFVREDIETARFAQANDDVTDTALRAGRLMALAFPVVMLVLNVSSVAVIWFGSFRIEDGSMQVGTLIAFLSYLMQILMSVMMATFMAVMIPRAAVSADRIGDVLNTESSVRPPLKPVSSAVSPNGHRRGELEMRDVGFAYPGADQPVLSGLSFTAKAGQTTAIIGSTGAGKTTLVNLMPRLFDATTGSVRMDGVDVRELHPDLLWGHIGLVPQRPYLFSGTVRSNLQYGKPDATEDELWTALEIAQARDFVEEMEGGLDAPISQGGTNVSGGQRQRLAIARALVKRPELYIFDDSFSSLDTGTDARLRQALKRNTAGATLVIIAQRVSSIVDADQILVLDDGRIVGRGTNLELLETSETYREIVSSQLAAEETV</sequence>
<dbReference type="EMBL" id="JANCLV010000018">
    <property type="protein sequence ID" value="MCP9001709.1"/>
    <property type="molecule type" value="Genomic_DNA"/>
</dbReference>
<dbReference type="PROSITE" id="PS50893">
    <property type="entry name" value="ABC_TRANSPORTER_2"/>
    <property type="match status" value="1"/>
</dbReference>
<feature type="domain" description="ABC transmembrane type-1" evidence="9">
    <location>
        <begin position="18"/>
        <end position="300"/>
    </location>
</feature>
<dbReference type="SUPFAM" id="SSF90123">
    <property type="entry name" value="ABC transporter transmembrane region"/>
    <property type="match status" value="1"/>
</dbReference>
<dbReference type="PROSITE" id="PS50929">
    <property type="entry name" value="ABC_TM1F"/>
    <property type="match status" value="1"/>
</dbReference>
<dbReference type="PANTHER" id="PTHR43394:SF1">
    <property type="entry name" value="ATP-BINDING CASSETTE SUB-FAMILY B MEMBER 10, MITOCHONDRIAL"/>
    <property type="match status" value="1"/>
</dbReference>
<comment type="caution">
    <text evidence="10">The sequence shown here is derived from an EMBL/GenBank/DDBJ whole genome shotgun (WGS) entry which is preliminary data.</text>
</comment>
<dbReference type="InterPro" id="IPR003593">
    <property type="entry name" value="AAA+_ATPase"/>
</dbReference>
<gene>
    <name evidence="10" type="ORF">NFC73_18535</name>
</gene>
<evidence type="ECO:0000256" key="7">
    <source>
        <dbReference type="SAM" id="Phobius"/>
    </source>
</evidence>
<evidence type="ECO:0000256" key="3">
    <source>
        <dbReference type="ARBA" id="ARBA00022741"/>
    </source>
</evidence>
<feature type="transmembrane region" description="Helical" evidence="7">
    <location>
        <begin position="237"/>
        <end position="259"/>
    </location>
</feature>
<evidence type="ECO:0000313" key="11">
    <source>
        <dbReference type="Proteomes" id="UP001524318"/>
    </source>
</evidence>
<evidence type="ECO:0000256" key="5">
    <source>
        <dbReference type="ARBA" id="ARBA00022989"/>
    </source>
</evidence>
<accession>A0ABT1LUZ1</accession>
<keyword evidence="3" id="KW-0547">Nucleotide-binding</keyword>
<feature type="transmembrane region" description="Helical" evidence="7">
    <location>
        <begin position="271"/>
        <end position="298"/>
    </location>
</feature>
<organism evidence="10 11">
    <name type="scientific">Pseudarthrobacter humi</name>
    <dbReference type="NCBI Taxonomy" id="2952523"/>
    <lineage>
        <taxon>Bacteria</taxon>
        <taxon>Bacillati</taxon>
        <taxon>Actinomycetota</taxon>
        <taxon>Actinomycetes</taxon>
        <taxon>Micrococcales</taxon>
        <taxon>Micrococcaceae</taxon>
        <taxon>Pseudarthrobacter</taxon>
    </lineage>
</organism>
<reference evidence="10 11" key="1">
    <citation type="submission" date="2022-06" db="EMBL/GenBank/DDBJ databases">
        <title>Pseudarthrobacter sp. strain RMG13 Genome sequencing and assembly.</title>
        <authorList>
            <person name="Kim I."/>
        </authorList>
    </citation>
    <scope>NUCLEOTIDE SEQUENCE [LARGE SCALE GENOMIC DNA]</scope>
    <source>
        <strain evidence="10 11">RMG13</strain>
    </source>
</reference>
<dbReference type="InterPro" id="IPR017871">
    <property type="entry name" value="ABC_transporter-like_CS"/>
</dbReference>
<keyword evidence="6 7" id="KW-0472">Membrane</keyword>
<dbReference type="Proteomes" id="UP001524318">
    <property type="component" value="Unassembled WGS sequence"/>
</dbReference>
<evidence type="ECO:0000256" key="6">
    <source>
        <dbReference type="ARBA" id="ARBA00023136"/>
    </source>
</evidence>
<evidence type="ECO:0000256" key="1">
    <source>
        <dbReference type="ARBA" id="ARBA00004651"/>
    </source>
</evidence>
<dbReference type="Pfam" id="PF00664">
    <property type="entry name" value="ABC_membrane"/>
    <property type="match status" value="1"/>
</dbReference>
<dbReference type="InterPro" id="IPR011527">
    <property type="entry name" value="ABC1_TM_dom"/>
</dbReference>
<keyword evidence="5 7" id="KW-1133">Transmembrane helix</keyword>
<feature type="transmembrane region" description="Helical" evidence="7">
    <location>
        <begin position="128"/>
        <end position="151"/>
    </location>
</feature>
<feature type="transmembrane region" description="Helical" evidence="7">
    <location>
        <begin position="157"/>
        <end position="180"/>
    </location>
</feature>
<dbReference type="InterPro" id="IPR027417">
    <property type="entry name" value="P-loop_NTPase"/>
</dbReference>
<protein>
    <submittedName>
        <fullName evidence="10">ABC transporter ATP-binding protein/permease</fullName>
    </submittedName>
</protein>
<comment type="subcellular location">
    <subcellularLocation>
        <location evidence="1">Cell membrane</location>
        <topology evidence="1">Multi-pass membrane protein</topology>
    </subcellularLocation>
</comment>
<name>A0ABT1LUZ1_9MICC</name>
<dbReference type="GO" id="GO:0005524">
    <property type="term" value="F:ATP binding"/>
    <property type="evidence" value="ECO:0007669"/>
    <property type="project" value="UniProtKB-KW"/>
</dbReference>
<dbReference type="InterPro" id="IPR036640">
    <property type="entry name" value="ABC1_TM_sf"/>
</dbReference>